<dbReference type="InterPro" id="IPR009444">
    <property type="entry name" value="Conjugal_tfr_TraD_a-type"/>
</dbReference>
<protein>
    <recommendedName>
        <fullName evidence="3">Conjugal transfer protein TraD</fullName>
    </recommendedName>
</protein>
<reference evidence="1 2" key="1">
    <citation type="submission" date="2013-09" db="EMBL/GenBank/DDBJ databases">
        <title>High correlation between genotypes and phenotypes of environmental bacteria Comamonas testosteroni strains.</title>
        <authorList>
            <person name="Liu L."/>
            <person name="Zhu W."/>
            <person name="Xia X."/>
            <person name="Xu B."/>
            <person name="Luo M."/>
            <person name="Wang G."/>
        </authorList>
    </citation>
    <scope>NUCLEOTIDE SEQUENCE [LARGE SCALE GENOMIC DNA]</scope>
    <source>
        <strain evidence="1 2">JL40</strain>
    </source>
</reference>
<sequence length="144" mass="15795">MTQDKWLNERLAYIRGLKAPNDQQRLMLMLAEKGTLSADEARKLNALIRAEKAAERAQKARADVARIMNAEKALLRKARDHELYQSAGLLILAGLVDTKTGIPTMDKGELLGALVSLANANTPAEKRAEWKARGDALMASKSAK</sequence>
<gene>
    <name evidence="1" type="ORF">P353_23005</name>
</gene>
<name>A0A096F8R1_COMTE</name>
<dbReference type="Pfam" id="PF06412">
    <property type="entry name" value="TraD"/>
    <property type="match status" value="1"/>
</dbReference>
<comment type="caution">
    <text evidence="1">The sequence shown here is derived from an EMBL/GenBank/DDBJ whole genome shotgun (WGS) entry which is preliminary data.</text>
</comment>
<dbReference type="EMBL" id="AWOR01000077">
    <property type="protein sequence ID" value="KGH26073.1"/>
    <property type="molecule type" value="Genomic_DNA"/>
</dbReference>
<dbReference type="RefSeq" id="WP_034374595.1">
    <property type="nucleotide sequence ID" value="NZ_AWOR01000077.1"/>
</dbReference>
<evidence type="ECO:0000313" key="2">
    <source>
        <dbReference type="Proteomes" id="UP000029553"/>
    </source>
</evidence>
<dbReference type="AlphaFoldDB" id="A0A096F8R1"/>
<proteinExistence type="predicted"/>
<evidence type="ECO:0008006" key="3">
    <source>
        <dbReference type="Google" id="ProtNLM"/>
    </source>
</evidence>
<dbReference type="Proteomes" id="UP000029553">
    <property type="component" value="Unassembled WGS sequence"/>
</dbReference>
<accession>A0A096F8R1</accession>
<evidence type="ECO:0000313" key="1">
    <source>
        <dbReference type="EMBL" id="KGH26073.1"/>
    </source>
</evidence>
<organism evidence="1 2">
    <name type="scientific">Comamonas testosteroni</name>
    <name type="common">Pseudomonas testosteroni</name>
    <dbReference type="NCBI Taxonomy" id="285"/>
    <lineage>
        <taxon>Bacteria</taxon>
        <taxon>Pseudomonadati</taxon>
        <taxon>Pseudomonadota</taxon>
        <taxon>Betaproteobacteria</taxon>
        <taxon>Burkholderiales</taxon>
        <taxon>Comamonadaceae</taxon>
        <taxon>Comamonas</taxon>
    </lineage>
</organism>